<dbReference type="EMBL" id="BPLR01010692">
    <property type="protein sequence ID" value="GIY41062.1"/>
    <property type="molecule type" value="Genomic_DNA"/>
</dbReference>
<sequence length="107" mass="12265">MWGERERSRVLTEFSPACVNAVDVAYRSLCCQKVVIQNPSSERQHQPSLRKAHVNATVPLYLIHYSWTLPQVSPSVKDVARYGERIQFPLNLNKTCSKTEDRSFGSR</sequence>
<protein>
    <submittedName>
        <fullName evidence="1">Uncharacterized protein</fullName>
    </submittedName>
</protein>
<gene>
    <name evidence="1" type="ORF">CEXT_420401</name>
</gene>
<keyword evidence="2" id="KW-1185">Reference proteome</keyword>
<evidence type="ECO:0000313" key="2">
    <source>
        <dbReference type="Proteomes" id="UP001054945"/>
    </source>
</evidence>
<reference evidence="1 2" key="1">
    <citation type="submission" date="2021-06" db="EMBL/GenBank/DDBJ databases">
        <title>Caerostris extrusa draft genome.</title>
        <authorList>
            <person name="Kono N."/>
            <person name="Arakawa K."/>
        </authorList>
    </citation>
    <scope>NUCLEOTIDE SEQUENCE [LARGE SCALE GENOMIC DNA]</scope>
</reference>
<organism evidence="1 2">
    <name type="scientific">Caerostris extrusa</name>
    <name type="common">Bark spider</name>
    <name type="synonym">Caerostris bankana</name>
    <dbReference type="NCBI Taxonomy" id="172846"/>
    <lineage>
        <taxon>Eukaryota</taxon>
        <taxon>Metazoa</taxon>
        <taxon>Ecdysozoa</taxon>
        <taxon>Arthropoda</taxon>
        <taxon>Chelicerata</taxon>
        <taxon>Arachnida</taxon>
        <taxon>Araneae</taxon>
        <taxon>Araneomorphae</taxon>
        <taxon>Entelegynae</taxon>
        <taxon>Araneoidea</taxon>
        <taxon>Araneidae</taxon>
        <taxon>Caerostris</taxon>
    </lineage>
</organism>
<evidence type="ECO:0000313" key="1">
    <source>
        <dbReference type="EMBL" id="GIY41062.1"/>
    </source>
</evidence>
<dbReference type="Proteomes" id="UP001054945">
    <property type="component" value="Unassembled WGS sequence"/>
</dbReference>
<accession>A0AAV4T6M2</accession>
<proteinExistence type="predicted"/>
<comment type="caution">
    <text evidence="1">The sequence shown here is derived from an EMBL/GenBank/DDBJ whole genome shotgun (WGS) entry which is preliminary data.</text>
</comment>
<dbReference type="AlphaFoldDB" id="A0AAV4T6M2"/>
<name>A0AAV4T6M2_CAEEX</name>